<dbReference type="Proteomes" id="UP000261166">
    <property type="component" value="Unassembled WGS sequence"/>
</dbReference>
<sequence>MEKISLSYAGRQISVAGWFVRAPNAQKGDSVSNNAKKVLFCLAAVFFIAFGVVTYRGYDKMTKYYNSGISSLNKNAYVEGDAYNYIINGTYATAYFVLGSGFLLTSAVCMTGGLLITAIDGKNEKAAAEGREAAGEELPPL</sequence>
<keyword evidence="1" id="KW-0472">Membrane</keyword>
<keyword evidence="1" id="KW-0812">Transmembrane</keyword>
<feature type="transmembrane region" description="Helical" evidence="1">
    <location>
        <begin position="94"/>
        <end position="116"/>
    </location>
</feature>
<keyword evidence="4" id="KW-1185">Reference proteome</keyword>
<evidence type="ECO:0000313" key="4">
    <source>
        <dbReference type="Proteomes" id="UP000260812"/>
    </source>
</evidence>
<keyword evidence="1" id="KW-1133">Transmembrane helix</keyword>
<name>A0A3E3I7T2_9FIRM</name>
<protein>
    <submittedName>
        <fullName evidence="2">Uncharacterized protein</fullName>
    </submittedName>
</protein>
<dbReference type="EMBL" id="QVLU01000001">
    <property type="protein sequence ID" value="RGE74480.1"/>
    <property type="molecule type" value="Genomic_DNA"/>
</dbReference>
<dbReference type="EMBL" id="QVLV01000004">
    <property type="protein sequence ID" value="RGE62507.1"/>
    <property type="molecule type" value="Genomic_DNA"/>
</dbReference>
<organism evidence="2 4">
    <name type="scientific">Eisenbergiella massiliensis</name>
    <dbReference type="NCBI Taxonomy" id="1720294"/>
    <lineage>
        <taxon>Bacteria</taxon>
        <taxon>Bacillati</taxon>
        <taxon>Bacillota</taxon>
        <taxon>Clostridia</taxon>
        <taxon>Lachnospirales</taxon>
        <taxon>Lachnospiraceae</taxon>
        <taxon>Eisenbergiella</taxon>
    </lineage>
</organism>
<evidence type="ECO:0000256" key="1">
    <source>
        <dbReference type="SAM" id="Phobius"/>
    </source>
</evidence>
<feature type="transmembrane region" description="Helical" evidence="1">
    <location>
        <begin position="38"/>
        <end position="58"/>
    </location>
</feature>
<evidence type="ECO:0000313" key="3">
    <source>
        <dbReference type="EMBL" id="RGE74480.1"/>
    </source>
</evidence>
<evidence type="ECO:0000313" key="2">
    <source>
        <dbReference type="EMBL" id="RGE62507.1"/>
    </source>
</evidence>
<dbReference type="AlphaFoldDB" id="A0A3E3I7T2"/>
<proteinExistence type="predicted"/>
<gene>
    <name evidence="3" type="ORF">DWY69_00470</name>
    <name evidence="2" type="ORF">DXC51_07880</name>
</gene>
<reference evidence="2 5" key="1">
    <citation type="submission" date="2018-08" db="EMBL/GenBank/DDBJ databases">
        <title>A genome reference for cultivated species of the human gut microbiota.</title>
        <authorList>
            <person name="Zou Y."/>
            <person name="Xue W."/>
            <person name="Luo G."/>
        </authorList>
    </citation>
    <scope>NUCLEOTIDE SEQUENCE [LARGE SCALE GENOMIC DNA]</scope>
    <source>
        <strain evidence="3 5">AF26-4BH</strain>
        <strain evidence="2">TF05-5AC</strain>
    </source>
</reference>
<evidence type="ECO:0000313" key="5">
    <source>
        <dbReference type="Proteomes" id="UP000261166"/>
    </source>
</evidence>
<dbReference type="Proteomes" id="UP000260812">
    <property type="component" value="Unassembled WGS sequence"/>
</dbReference>
<comment type="caution">
    <text evidence="2">The sequence shown here is derived from an EMBL/GenBank/DDBJ whole genome shotgun (WGS) entry which is preliminary data.</text>
</comment>
<accession>A0A3E3I7T2</accession>